<dbReference type="Pfam" id="PF12893">
    <property type="entry name" value="Lumazine_bd_2"/>
    <property type="match status" value="1"/>
</dbReference>
<sequence>MKSIMCAALALGLSLPVTAGDDPVALVSELFDGMRAGDGDAIRAMVLPGAKLDRLKKDGTIHQGTFEKWAAWVDTLEPGQADEQVFGVKILQASDDLATVWAPFQVSFDGEMVGCGVNQFTMARSEGGWKILYGIDQPTGEDCTKFRRQIEGQ</sequence>
<dbReference type="InterPro" id="IPR039437">
    <property type="entry name" value="FrzH/put_lumazine-bd"/>
</dbReference>
<evidence type="ECO:0000313" key="2">
    <source>
        <dbReference type="EMBL" id="MFC4348121.1"/>
    </source>
</evidence>
<keyword evidence="1" id="KW-0732">Signal</keyword>
<proteinExistence type="predicted"/>
<evidence type="ECO:0000313" key="3">
    <source>
        <dbReference type="Proteomes" id="UP001595776"/>
    </source>
</evidence>
<dbReference type="SUPFAM" id="SSF54427">
    <property type="entry name" value="NTF2-like"/>
    <property type="match status" value="1"/>
</dbReference>
<dbReference type="RefSeq" id="WP_068149947.1">
    <property type="nucleotide sequence ID" value="NZ_JBHSCR010000006.1"/>
</dbReference>
<gene>
    <name evidence="2" type="ORF">ACFO5Q_09720</name>
</gene>
<protein>
    <submittedName>
        <fullName evidence="2">Nuclear transport factor 2 family protein</fullName>
    </submittedName>
</protein>
<comment type="caution">
    <text evidence="2">The sequence shown here is derived from an EMBL/GenBank/DDBJ whole genome shotgun (WGS) entry which is preliminary data.</text>
</comment>
<dbReference type="InterPro" id="IPR032710">
    <property type="entry name" value="NTF2-like_dom_sf"/>
</dbReference>
<accession>A0ABV8UBB4</accession>
<dbReference type="Proteomes" id="UP001595776">
    <property type="component" value="Unassembled WGS sequence"/>
</dbReference>
<feature type="signal peptide" evidence="1">
    <location>
        <begin position="1"/>
        <end position="19"/>
    </location>
</feature>
<name>A0ABV8UBB4_9PROT</name>
<keyword evidence="3" id="KW-1185">Reference proteome</keyword>
<feature type="chain" id="PRO_5047264155" evidence="1">
    <location>
        <begin position="20"/>
        <end position="153"/>
    </location>
</feature>
<dbReference type="EMBL" id="JBHSCR010000006">
    <property type="protein sequence ID" value="MFC4348121.1"/>
    <property type="molecule type" value="Genomic_DNA"/>
</dbReference>
<reference evidence="3" key="1">
    <citation type="journal article" date="2019" name="Int. J. Syst. Evol. Microbiol.">
        <title>The Global Catalogue of Microorganisms (GCM) 10K type strain sequencing project: providing services to taxonomists for standard genome sequencing and annotation.</title>
        <authorList>
            <consortium name="The Broad Institute Genomics Platform"/>
            <consortium name="The Broad Institute Genome Sequencing Center for Infectious Disease"/>
            <person name="Wu L."/>
            <person name="Ma J."/>
        </authorList>
    </citation>
    <scope>NUCLEOTIDE SEQUENCE [LARGE SCALE GENOMIC DNA]</scope>
    <source>
        <strain evidence="3">CGMCC 1.15304</strain>
    </source>
</reference>
<organism evidence="2 3">
    <name type="scientific">Kordiimonas lipolytica</name>
    <dbReference type="NCBI Taxonomy" id="1662421"/>
    <lineage>
        <taxon>Bacteria</taxon>
        <taxon>Pseudomonadati</taxon>
        <taxon>Pseudomonadota</taxon>
        <taxon>Alphaproteobacteria</taxon>
        <taxon>Kordiimonadales</taxon>
        <taxon>Kordiimonadaceae</taxon>
        <taxon>Kordiimonas</taxon>
    </lineage>
</organism>
<evidence type="ECO:0000256" key="1">
    <source>
        <dbReference type="SAM" id="SignalP"/>
    </source>
</evidence>
<dbReference type="Gene3D" id="3.10.450.50">
    <property type="match status" value="1"/>
</dbReference>